<evidence type="ECO:0000313" key="3">
    <source>
        <dbReference type="Proteomes" id="UP001396334"/>
    </source>
</evidence>
<evidence type="ECO:0000256" key="1">
    <source>
        <dbReference type="SAM" id="MobiDB-lite"/>
    </source>
</evidence>
<dbReference type="Proteomes" id="UP001396334">
    <property type="component" value="Unassembled WGS sequence"/>
</dbReference>
<comment type="caution">
    <text evidence="2">The sequence shown here is derived from an EMBL/GenBank/DDBJ whole genome shotgun (WGS) entry which is preliminary data.</text>
</comment>
<reference evidence="2 3" key="1">
    <citation type="journal article" date="2024" name="G3 (Bethesda)">
        <title>Genome assembly of Hibiscus sabdariffa L. provides insights into metabolisms of medicinal natural products.</title>
        <authorList>
            <person name="Kim T."/>
        </authorList>
    </citation>
    <scope>NUCLEOTIDE SEQUENCE [LARGE SCALE GENOMIC DNA]</scope>
    <source>
        <strain evidence="2">TK-2024</strain>
        <tissue evidence="2">Old leaves</tissue>
    </source>
</reference>
<proteinExistence type="predicted"/>
<accession>A0ABR2RNX5</accession>
<feature type="compositionally biased region" description="Basic and acidic residues" evidence="1">
    <location>
        <begin position="113"/>
        <end position="126"/>
    </location>
</feature>
<organism evidence="2 3">
    <name type="scientific">Hibiscus sabdariffa</name>
    <name type="common">roselle</name>
    <dbReference type="NCBI Taxonomy" id="183260"/>
    <lineage>
        <taxon>Eukaryota</taxon>
        <taxon>Viridiplantae</taxon>
        <taxon>Streptophyta</taxon>
        <taxon>Embryophyta</taxon>
        <taxon>Tracheophyta</taxon>
        <taxon>Spermatophyta</taxon>
        <taxon>Magnoliopsida</taxon>
        <taxon>eudicotyledons</taxon>
        <taxon>Gunneridae</taxon>
        <taxon>Pentapetalae</taxon>
        <taxon>rosids</taxon>
        <taxon>malvids</taxon>
        <taxon>Malvales</taxon>
        <taxon>Malvaceae</taxon>
        <taxon>Malvoideae</taxon>
        <taxon>Hibiscus</taxon>
    </lineage>
</organism>
<sequence>MVGGKLAMEWVEWGIPNPQRVVLEGLLELFHHFPRLREVSDPVGLGPVLLSQTSELDQACNVLNLRKEIVTFKDASVVVHSDTPSDGGDRLLVLQNTLKEAGLGGSGSGQEGKWSRGSEDGGRNGGRRDVILLIQHDVDQEALDPGWNGFSDRRDLHGQKPPRNHSHGSGKLCVCNGGVNFFAGGLLFHAYVIDKLHHYIKELRIRRKTMETAKKQGQGFEDAGGSSSDKVASLEEEVAKLRARIKQLESD</sequence>
<name>A0ABR2RNX5_9ROSI</name>
<keyword evidence="3" id="KW-1185">Reference proteome</keyword>
<dbReference type="EMBL" id="JBBPBN010000021">
    <property type="protein sequence ID" value="KAK9014464.1"/>
    <property type="molecule type" value="Genomic_DNA"/>
</dbReference>
<feature type="region of interest" description="Disordered" evidence="1">
    <location>
        <begin position="144"/>
        <end position="169"/>
    </location>
</feature>
<feature type="region of interest" description="Disordered" evidence="1">
    <location>
        <begin position="102"/>
        <end position="126"/>
    </location>
</feature>
<evidence type="ECO:0000313" key="2">
    <source>
        <dbReference type="EMBL" id="KAK9014464.1"/>
    </source>
</evidence>
<protein>
    <submittedName>
        <fullName evidence="2">Uncharacterized protein</fullName>
    </submittedName>
</protein>
<gene>
    <name evidence="2" type="ORF">V6N11_005620</name>
</gene>